<protein>
    <submittedName>
        <fullName evidence="4">Tyrosine-type recombinase/integrase</fullName>
    </submittedName>
</protein>
<comment type="caution">
    <text evidence="4">The sequence shown here is derived from an EMBL/GenBank/DDBJ whole genome shotgun (WGS) entry which is preliminary data.</text>
</comment>
<feature type="domain" description="Tyr recombinase" evidence="3">
    <location>
        <begin position="163"/>
        <end position="321"/>
    </location>
</feature>
<dbReference type="PROSITE" id="PS51898">
    <property type="entry name" value="TYR_RECOMBINASE"/>
    <property type="match status" value="1"/>
</dbReference>
<dbReference type="PANTHER" id="PTHR30349:SF64">
    <property type="entry name" value="PROPHAGE INTEGRASE INTD-RELATED"/>
    <property type="match status" value="1"/>
</dbReference>
<dbReference type="Pfam" id="PF00589">
    <property type="entry name" value="Phage_integrase"/>
    <property type="match status" value="1"/>
</dbReference>
<evidence type="ECO:0000256" key="1">
    <source>
        <dbReference type="ARBA" id="ARBA00022908"/>
    </source>
</evidence>
<keyword evidence="2" id="KW-0233">DNA recombination</keyword>
<accession>A0ABU1H051</accession>
<evidence type="ECO:0000256" key="2">
    <source>
        <dbReference type="ARBA" id="ARBA00023172"/>
    </source>
</evidence>
<name>A0ABU1H051_9GAMM</name>
<dbReference type="Gene3D" id="1.10.443.10">
    <property type="entry name" value="Intergrase catalytic core"/>
    <property type="match status" value="1"/>
</dbReference>
<dbReference type="EMBL" id="JARWAN010000002">
    <property type="protein sequence ID" value="MDR5897695.1"/>
    <property type="molecule type" value="Genomic_DNA"/>
</dbReference>
<sequence>MGITVRYREKRGRWVVTETYNGQRHQRSFTGTREGERQAREYAAARETALNDARFNGELMGRAPRRTFLEGVERWIDEYDVTSQIKAIRPVIAYMGEEVLLGMESVDKARKMARDLKAQGRSQSTINNHVQVVKRVLNLAYRDWEWLDRPLGDKLKKPNPKNERHVYLTVGELQQLLKAIPDKRGDDKKLIALAALTGLRRGELLSLEPSNVHGGRILLRPDQTKNGKTRVVPVPVDAQPWLRDLPFASDQYTLRWTWDAARKAVGRPDLRFHDLRHSYASLLAQAGENMTTVRDLLGHSSLLVTSRYSHIFDGGLDAIGSKLPSLSGSFGATICDQTATKH</sequence>
<organism evidence="4 5">
    <name type="scientific">Vreelandella vilamensis</name>
    <dbReference type="NCBI Taxonomy" id="531309"/>
    <lineage>
        <taxon>Bacteria</taxon>
        <taxon>Pseudomonadati</taxon>
        <taxon>Pseudomonadota</taxon>
        <taxon>Gammaproteobacteria</taxon>
        <taxon>Oceanospirillales</taxon>
        <taxon>Halomonadaceae</taxon>
        <taxon>Vreelandella</taxon>
    </lineage>
</organism>
<dbReference type="SUPFAM" id="SSF56349">
    <property type="entry name" value="DNA breaking-rejoining enzymes"/>
    <property type="match status" value="1"/>
</dbReference>
<reference evidence="4 5" key="1">
    <citation type="submission" date="2023-04" db="EMBL/GenBank/DDBJ databases">
        <title>A long-awaited taxogenomic arrangement of the family Halomonadaceae.</title>
        <authorList>
            <person name="De La Haba R."/>
            <person name="Chuvochina M."/>
            <person name="Wittouck S."/>
            <person name="Arahal D.R."/>
            <person name="Sanchez-Porro C."/>
            <person name="Hugenholtz P."/>
            <person name="Ventosa A."/>
        </authorList>
    </citation>
    <scope>NUCLEOTIDE SEQUENCE [LARGE SCALE GENOMIC DNA]</scope>
    <source>
        <strain evidence="4 5">DSM 21020</strain>
    </source>
</reference>
<keyword evidence="1" id="KW-0229">DNA integration</keyword>
<dbReference type="InterPro" id="IPR011010">
    <property type="entry name" value="DNA_brk_join_enz"/>
</dbReference>
<evidence type="ECO:0000313" key="5">
    <source>
        <dbReference type="Proteomes" id="UP001254564"/>
    </source>
</evidence>
<keyword evidence="5" id="KW-1185">Reference proteome</keyword>
<evidence type="ECO:0000259" key="3">
    <source>
        <dbReference type="PROSITE" id="PS51898"/>
    </source>
</evidence>
<proteinExistence type="predicted"/>
<gene>
    <name evidence="4" type="ORF">QC823_01615</name>
</gene>
<evidence type="ECO:0000313" key="4">
    <source>
        <dbReference type="EMBL" id="MDR5897695.1"/>
    </source>
</evidence>
<dbReference type="InterPro" id="IPR002104">
    <property type="entry name" value="Integrase_catalytic"/>
</dbReference>
<dbReference type="Proteomes" id="UP001254564">
    <property type="component" value="Unassembled WGS sequence"/>
</dbReference>
<dbReference type="PANTHER" id="PTHR30349">
    <property type="entry name" value="PHAGE INTEGRASE-RELATED"/>
    <property type="match status" value="1"/>
</dbReference>
<dbReference type="CDD" id="cd00796">
    <property type="entry name" value="INT_Rci_Hp1_C"/>
    <property type="match status" value="1"/>
</dbReference>
<dbReference type="InterPro" id="IPR050090">
    <property type="entry name" value="Tyrosine_recombinase_XerCD"/>
</dbReference>
<dbReference type="InterPro" id="IPR013762">
    <property type="entry name" value="Integrase-like_cat_sf"/>
</dbReference>
<dbReference type="RefSeq" id="WP_309654620.1">
    <property type="nucleotide sequence ID" value="NZ_JARWAN010000002.1"/>
</dbReference>